<reference evidence="2 3" key="1">
    <citation type="submission" date="2017-10" db="EMBL/GenBank/DDBJ databases">
        <title>Comparative genomics in systemic dimorphic fungi from Ajellomycetaceae.</title>
        <authorList>
            <person name="Munoz J.F."/>
            <person name="Mcewen J.G."/>
            <person name="Clay O.K."/>
            <person name="Cuomo C.A."/>
        </authorList>
    </citation>
    <scope>NUCLEOTIDE SEQUENCE [LARGE SCALE GENOMIC DNA]</scope>
    <source>
        <strain evidence="2 3">UAMH5409</strain>
    </source>
</reference>
<evidence type="ECO:0000313" key="2">
    <source>
        <dbReference type="EMBL" id="PGG95859.1"/>
    </source>
</evidence>
<protein>
    <submittedName>
        <fullName evidence="2">Uncharacterized protein</fullName>
    </submittedName>
</protein>
<comment type="caution">
    <text evidence="2">The sequence shown here is derived from an EMBL/GenBank/DDBJ whole genome shotgun (WGS) entry which is preliminary data.</text>
</comment>
<dbReference type="EMBL" id="PDNB01000308">
    <property type="protein sequence ID" value="PGG95859.1"/>
    <property type="molecule type" value="Genomic_DNA"/>
</dbReference>
<name>A0A2B7WH02_9EURO</name>
<evidence type="ECO:0000313" key="3">
    <source>
        <dbReference type="Proteomes" id="UP000223968"/>
    </source>
</evidence>
<sequence length="306" mass="34722">MGKAERVVQRKKSRNQRVRPDDTTIVVTVNDRSQHDLTKHFEDTDINWTAIEKQLLRWESLFRQGKKLRLLITINYIIEDINPSLSKTDKRGTTSTTNGMLRDLDNQVNAEGSSGGEEALQMRTHHMKALVRYVLQGGILETHEDIPDTVRDQLYAEEHHRIEKRQKAPSPLASGSIFPININVVPTQSTQSLGPASNGIQATTSRTGQAASIDIPGPLEVAVEYYTIWHLSRVSTGSFKDNIKKVRDIALENCLDLKQILGDEDPNFFLKHGVKIGAARRFVSDIPLWIEYRKRKRTTEDEDISD</sequence>
<dbReference type="STRING" id="1447875.A0A2B7WH02"/>
<gene>
    <name evidence="2" type="ORF">AJ79_09840</name>
</gene>
<keyword evidence="3" id="KW-1185">Reference proteome</keyword>
<feature type="region of interest" description="Disordered" evidence="1">
    <location>
        <begin position="1"/>
        <end position="21"/>
    </location>
</feature>
<dbReference type="Proteomes" id="UP000223968">
    <property type="component" value="Unassembled WGS sequence"/>
</dbReference>
<evidence type="ECO:0000256" key="1">
    <source>
        <dbReference type="SAM" id="MobiDB-lite"/>
    </source>
</evidence>
<accession>A0A2B7WH02</accession>
<proteinExistence type="predicted"/>
<dbReference type="OrthoDB" id="4187842at2759"/>
<dbReference type="AlphaFoldDB" id="A0A2B7WH02"/>
<organism evidence="2 3">
    <name type="scientific">Helicocarpus griseus UAMH5409</name>
    <dbReference type="NCBI Taxonomy" id="1447875"/>
    <lineage>
        <taxon>Eukaryota</taxon>
        <taxon>Fungi</taxon>
        <taxon>Dikarya</taxon>
        <taxon>Ascomycota</taxon>
        <taxon>Pezizomycotina</taxon>
        <taxon>Eurotiomycetes</taxon>
        <taxon>Eurotiomycetidae</taxon>
        <taxon>Onygenales</taxon>
        <taxon>Ajellomycetaceae</taxon>
        <taxon>Helicocarpus</taxon>
    </lineage>
</organism>